<dbReference type="Gene3D" id="3.40.50.620">
    <property type="entry name" value="HUPs"/>
    <property type="match status" value="2"/>
</dbReference>
<dbReference type="InterPro" id="IPR014729">
    <property type="entry name" value="Rossmann-like_a/b/a_fold"/>
</dbReference>
<dbReference type="EMBL" id="BJVJ01000002">
    <property type="protein sequence ID" value="GEL21387.1"/>
    <property type="molecule type" value="Genomic_DNA"/>
</dbReference>
<reference evidence="3 4" key="1">
    <citation type="submission" date="2019-07" db="EMBL/GenBank/DDBJ databases">
        <title>Whole genome shotgun sequence of Pseudonocardia sulfidoxydans NBRC 16205.</title>
        <authorList>
            <person name="Hosoyama A."/>
            <person name="Uohara A."/>
            <person name="Ohji S."/>
            <person name="Ichikawa N."/>
        </authorList>
    </citation>
    <scope>NUCLEOTIDE SEQUENCE [LARGE SCALE GENOMIC DNA]</scope>
    <source>
        <strain evidence="3 4">NBRC 16205</strain>
    </source>
</reference>
<dbReference type="Pfam" id="PF00582">
    <property type="entry name" value="Usp"/>
    <property type="match status" value="1"/>
</dbReference>
<dbReference type="AlphaFoldDB" id="A0A511D9X0"/>
<dbReference type="InterPro" id="IPR006015">
    <property type="entry name" value="Universal_stress_UspA"/>
</dbReference>
<dbReference type="InterPro" id="IPR006016">
    <property type="entry name" value="UspA"/>
</dbReference>
<evidence type="ECO:0000256" key="1">
    <source>
        <dbReference type="ARBA" id="ARBA00008791"/>
    </source>
</evidence>
<accession>A0A511D9X0</accession>
<feature type="domain" description="UspA" evidence="2">
    <location>
        <begin position="11"/>
        <end position="150"/>
    </location>
</feature>
<evidence type="ECO:0000313" key="3">
    <source>
        <dbReference type="EMBL" id="GEL21387.1"/>
    </source>
</evidence>
<protein>
    <submittedName>
        <fullName evidence="3">Universal stress protein</fullName>
    </submittedName>
</protein>
<gene>
    <name evidence="3" type="ORF">PSU4_03410</name>
</gene>
<comment type="similarity">
    <text evidence="1">Belongs to the universal stress protein A family.</text>
</comment>
<dbReference type="PRINTS" id="PR01438">
    <property type="entry name" value="UNVRSLSTRESS"/>
</dbReference>
<evidence type="ECO:0000313" key="4">
    <source>
        <dbReference type="Proteomes" id="UP000321685"/>
    </source>
</evidence>
<sequence>MVNEIIAHIRRSVAVGVDGSPASLQATRWAAGEAVRRGGPLRLVAAAMSPMLQPMGVEQVAPTRTRDALTGAAAEALADAAQVAAEVAPGLEIVRELRGGSAPLVLMAESEWAGVLVVGTRGRGRVGAFLSGSMAVAVTAIAMSPVVVVRGDLDHAGRPGAPVIVAADGSAAGSAARRFAADAAAVRTAPLVVVHSGTAQVPLDETVSAVGPPVEHVARAEDATRVLPQLSHGAALVVVGVGARGRRLDGPAAPVVRELLRTSACPVAVVRHLPSR</sequence>
<dbReference type="SUPFAM" id="SSF52402">
    <property type="entry name" value="Adenine nucleotide alpha hydrolases-like"/>
    <property type="match status" value="2"/>
</dbReference>
<evidence type="ECO:0000259" key="2">
    <source>
        <dbReference type="Pfam" id="PF00582"/>
    </source>
</evidence>
<keyword evidence="4" id="KW-1185">Reference proteome</keyword>
<proteinExistence type="inferred from homology"/>
<name>A0A511D9X0_9PSEU</name>
<dbReference type="RefSeq" id="WP_186816691.1">
    <property type="nucleotide sequence ID" value="NZ_BJVJ01000002.1"/>
</dbReference>
<comment type="caution">
    <text evidence="3">The sequence shown here is derived from an EMBL/GenBank/DDBJ whole genome shotgun (WGS) entry which is preliminary data.</text>
</comment>
<organism evidence="3 4">
    <name type="scientific">Pseudonocardia sulfidoxydans NBRC 16205</name>
    <dbReference type="NCBI Taxonomy" id="1223511"/>
    <lineage>
        <taxon>Bacteria</taxon>
        <taxon>Bacillati</taxon>
        <taxon>Actinomycetota</taxon>
        <taxon>Actinomycetes</taxon>
        <taxon>Pseudonocardiales</taxon>
        <taxon>Pseudonocardiaceae</taxon>
        <taxon>Pseudonocardia</taxon>
    </lineage>
</organism>
<dbReference type="PANTHER" id="PTHR31964">
    <property type="entry name" value="ADENINE NUCLEOTIDE ALPHA HYDROLASES-LIKE SUPERFAMILY PROTEIN"/>
    <property type="match status" value="1"/>
</dbReference>
<dbReference type="Proteomes" id="UP000321685">
    <property type="component" value="Unassembled WGS sequence"/>
</dbReference>
<dbReference type="PANTHER" id="PTHR31964:SF113">
    <property type="entry name" value="USPA DOMAIN-CONTAINING PROTEIN"/>
    <property type="match status" value="1"/>
</dbReference>